<dbReference type="Gene3D" id="2.60.40.420">
    <property type="entry name" value="Cupredoxins - blue copper proteins"/>
    <property type="match status" value="3"/>
</dbReference>
<dbReference type="Proteomes" id="UP000663877">
    <property type="component" value="Unassembled WGS sequence"/>
</dbReference>
<dbReference type="PROSITE" id="PS00080">
    <property type="entry name" value="MULTICOPPER_OXIDASE2"/>
    <property type="match status" value="1"/>
</dbReference>
<proteinExistence type="inferred from homology"/>
<feature type="domain" description="Plastocyanin-like" evidence="7">
    <location>
        <begin position="390"/>
        <end position="518"/>
    </location>
</feature>
<evidence type="ECO:0000259" key="6">
    <source>
        <dbReference type="Pfam" id="PF00394"/>
    </source>
</evidence>
<evidence type="ECO:0000259" key="8">
    <source>
        <dbReference type="Pfam" id="PF07732"/>
    </source>
</evidence>
<gene>
    <name evidence="9" type="ORF">BJG266_LOCUS9523</name>
    <name evidence="10" type="ORF">QVE165_LOCUS8638</name>
</gene>
<dbReference type="InterPro" id="IPR045087">
    <property type="entry name" value="Cu-oxidase_fam"/>
</dbReference>
<dbReference type="Pfam" id="PF07731">
    <property type="entry name" value="Cu-oxidase_2"/>
    <property type="match status" value="1"/>
</dbReference>
<dbReference type="EMBL" id="CAJNOI010000031">
    <property type="protein sequence ID" value="CAF0882869.1"/>
    <property type="molecule type" value="Genomic_DNA"/>
</dbReference>
<dbReference type="InterPro" id="IPR011706">
    <property type="entry name" value="Cu-oxidase_C"/>
</dbReference>
<dbReference type="GO" id="GO:0005507">
    <property type="term" value="F:copper ion binding"/>
    <property type="evidence" value="ECO:0007669"/>
    <property type="project" value="InterPro"/>
</dbReference>
<evidence type="ECO:0000313" key="11">
    <source>
        <dbReference type="Proteomes" id="UP000663832"/>
    </source>
</evidence>
<dbReference type="Pfam" id="PF00394">
    <property type="entry name" value="Cu-oxidase"/>
    <property type="match status" value="1"/>
</dbReference>
<accession>A0A813YIX5</accession>
<keyword evidence="5" id="KW-0732">Signal</keyword>
<dbReference type="InterPro" id="IPR033138">
    <property type="entry name" value="Cu_oxidase_CS"/>
</dbReference>
<comment type="caution">
    <text evidence="10">The sequence shown here is derived from an EMBL/GenBank/DDBJ whole genome shotgun (WGS) entry which is preliminary data.</text>
</comment>
<evidence type="ECO:0000256" key="1">
    <source>
        <dbReference type="ARBA" id="ARBA00010609"/>
    </source>
</evidence>
<dbReference type="Proteomes" id="UP000663832">
    <property type="component" value="Unassembled WGS sequence"/>
</dbReference>
<dbReference type="InterPro" id="IPR008972">
    <property type="entry name" value="Cupredoxin"/>
</dbReference>
<evidence type="ECO:0000313" key="10">
    <source>
        <dbReference type="EMBL" id="CAF0885170.1"/>
    </source>
</evidence>
<keyword evidence="11" id="KW-1185">Reference proteome</keyword>
<dbReference type="InterPro" id="IPR002355">
    <property type="entry name" value="Cu_oxidase_Cu_BS"/>
</dbReference>
<reference evidence="10" key="1">
    <citation type="submission" date="2021-02" db="EMBL/GenBank/DDBJ databases">
        <authorList>
            <person name="Nowell W R."/>
        </authorList>
    </citation>
    <scope>NUCLEOTIDE SEQUENCE</scope>
</reference>
<dbReference type="SUPFAM" id="SSF49503">
    <property type="entry name" value="Cupredoxins"/>
    <property type="match status" value="3"/>
</dbReference>
<evidence type="ECO:0000256" key="3">
    <source>
        <dbReference type="ARBA" id="ARBA00023002"/>
    </source>
</evidence>
<evidence type="ECO:0000256" key="2">
    <source>
        <dbReference type="ARBA" id="ARBA00022723"/>
    </source>
</evidence>
<dbReference type="InterPro" id="IPR001117">
    <property type="entry name" value="Cu-oxidase_2nd"/>
</dbReference>
<feature type="domain" description="Plastocyanin-like" evidence="8">
    <location>
        <begin position="30"/>
        <end position="140"/>
    </location>
</feature>
<keyword evidence="2" id="KW-0479">Metal-binding</keyword>
<dbReference type="InterPro" id="IPR011707">
    <property type="entry name" value="Cu-oxidase-like_N"/>
</dbReference>
<dbReference type="Pfam" id="PF07732">
    <property type="entry name" value="Cu-oxidase_3"/>
    <property type="match status" value="1"/>
</dbReference>
<dbReference type="PANTHER" id="PTHR11709:SF394">
    <property type="entry name" value="FI03373P-RELATED"/>
    <property type="match status" value="1"/>
</dbReference>
<feature type="signal peptide" evidence="5">
    <location>
        <begin position="1"/>
        <end position="16"/>
    </location>
</feature>
<comment type="similarity">
    <text evidence="1">Belongs to the multicopper oxidase family.</text>
</comment>
<evidence type="ECO:0000256" key="5">
    <source>
        <dbReference type="SAM" id="SignalP"/>
    </source>
</evidence>
<sequence length="529" mass="59705">MIYLVFCLSILSLTNSVVIVNRRIVYHLNASYAQNSSSIVLINNQMPAPLIEAELNDILVIHVTNNLPENQRFVIHFHGMHVRQTPQMDGVAFVTQMPIESQQSFTYVMRAYPAGTYFYHSHAGLQSATAFGALIVHDRRQDWNTTEVSTGPLLFSDLWFSPDRITQENGLLASPFVWQGEPTYLLINGKRDFVLTVDPGKKYLLRLIGSTTLSTVVFGIDEHPMTVVEVDGTLVQPKENVQSIELSSGQRYGVIIETNSQSKGIFLMQLAIRWRTLVNGSSCTGILRYSTYISALPTNLSSLALPALATNDELRLFAFNNPYQNFLSINQMPARAADREIFFYTLQAHTSDGLGMRWLINNASLDEYRLLKLTQPLIYDIYNGFESNLPSDVTYTIKQNQLIDIVFQNTVATNGVCETHPFHLHGHKFWVHSRGTGMYTSSSTQTPDTDNPVLRDSLTLYASSYDNLSPNRSTTNYLQPCGWIKIRFLADNPGLWLLHCHIGSHLFMGMAVLIKEDTEHLCMNFLSQN</sequence>
<dbReference type="PROSITE" id="PS00079">
    <property type="entry name" value="MULTICOPPER_OXIDASE1"/>
    <property type="match status" value="1"/>
</dbReference>
<keyword evidence="3" id="KW-0560">Oxidoreductase</keyword>
<feature type="chain" id="PRO_5036409678" evidence="5">
    <location>
        <begin position="17"/>
        <end position="529"/>
    </location>
</feature>
<keyword evidence="4" id="KW-0186">Copper</keyword>
<protein>
    <submittedName>
        <fullName evidence="10">Uncharacterized protein</fullName>
    </submittedName>
</protein>
<dbReference type="AlphaFoldDB" id="A0A813YIX5"/>
<dbReference type="PANTHER" id="PTHR11709">
    <property type="entry name" value="MULTI-COPPER OXIDASE"/>
    <property type="match status" value="1"/>
</dbReference>
<organism evidence="10 11">
    <name type="scientific">Adineta steineri</name>
    <dbReference type="NCBI Taxonomy" id="433720"/>
    <lineage>
        <taxon>Eukaryota</taxon>
        <taxon>Metazoa</taxon>
        <taxon>Spiralia</taxon>
        <taxon>Gnathifera</taxon>
        <taxon>Rotifera</taxon>
        <taxon>Eurotatoria</taxon>
        <taxon>Bdelloidea</taxon>
        <taxon>Adinetida</taxon>
        <taxon>Adinetidae</taxon>
        <taxon>Adineta</taxon>
    </lineage>
</organism>
<name>A0A813YIX5_9BILA</name>
<dbReference type="EMBL" id="CAJNOM010000038">
    <property type="protein sequence ID" value="CAF0885170.1"/>
    <property type="molecule type" value="Genomic_DNA"/>
</dbReference>
<evidence type="ECO:0000313" key="9">
    <source>
        <dbReference type="EMBL" id="CAF0882869.1"/>
    </source>
</evidence>
<evidence type="ECO:0000259" key="7">
    <source>
        <dbReference type="Pfam" id="PF07731"/>
    </source>
</evidence>
<dbReference type="GO" id="GO:0016491">
    <property type="term" value="F:oxidoreductase activity"/>
    <property type="evidence" value="ECO:0007669"/>
    <property type="project" value="UniProtKB-KW"/>
</dbReference>
<feature type="domain" description="Plastocyanin-like" evidence="6">
    <location>
        <begin position="153"/>
        <end position="290"/>
    </location>
</feature>
<dbReference type="OrthoDB" id="2121828at2759"/>
<evidence type="ECO:0000256" key="4">
    <source>
        <dbReference type="ARBA" id="ARBA00023008"/>
    </source>
</evidence>